<protein>
    <recommendedName>
        <fullName evidence="4">Pyridine nucleotide-disulfide oxidoreductase family protein</fullName>
    </recommendedName>
</protein>
<reference evidence="2 3" key="1">
    <citation type="submission" date="2016-03" db="EMBL/GenBank/DDBJ databases">
        <title>Fine-scale spatial genetic structure of a fungal parasite of coffee scale insects.</title>
        <authorList>
            <person name="Jackson D."/>
            <person name="Zemenick K.A."/>
            <person name="Malloure B."/>
            <person name="Quandt C.A."/>
            <person name="James T.Y."/>
        </authorList>
    </citation>
    <scope>NUCLEOTIDE SEQUENCE [LARGE SCALE GENOMIC DNA]</scope>
    <source>
        <strain evidence="2 3">UM487</strain>
    </source>
</reference>
<proteinExistence type="predicted"/>
<dbReference type="OMA" id="ADNIPNV"/>
<keyword evidence="3" id="KW-1185">Reference proteome</keyword>
<evidence type="ECO:0000256" key="1">
    <source>
        <dbReference type="SAM" id="MobiDB-lite"/>
    </source>
</evidence>
<evidence type="ECO:0000313" key="2">
    <source>
        <dbReference type="EMBL" id="OAQ97138.1"/>
    </source>
</evidence>
<accession>A0A179I5Y3</accession>
<dbReference type="OrthoDB" id="5591786at2759"/>
<dbReference type="Pfam" id="PF08728">
    <property type="entry name" value="CRT10"/>
    <property type="match status" value="1"/>
</dbReference>
<sequence length="817" mass="90598">MAATETEAQSQRRWVPATVGICHWQTATDRFGPDARAAIRDRERVALGLHPLGHDSPFLWAPEILDDENVISYSIHKTVPAPQCYRNNLTALSQAYNLYFVAYQSQIFVYVPRSIARQRLPRHPDCRLRCEPSSVAPYIGGYVDRVVPHSINNLTAGFLGNEEVVVACCDDGEVYAYYTKEIADWISLQENSPLAHPRWPKGCQPGSAKPPAHFFRENVGVSAWGLAVHRQSRLIAVSSNRREVTVFAFALKNASKRGERHEQYHPACDGPADFVRSRTKSWRIVLALGHHANNVPNLCFIDDEQGGADKISAIDIDGFTWVADIWNAGRPVICIGPSAGSLRRSEESIGDSSRGWGVLALPDVSFLTVDTLEELIGGRPRTILPASKVCSQPMADVEPCVRAVPENPCPELDSGLDRAHNLHIVLPGQNALHAIANLLGNVNDQLGDETDEELLGDEGFDEAEEDEDEEDEDGNDEPDEANDEVEAGSDDDSDADAQYLEDNDEQDLEITQAEPADDVDMGDESDASWVGDNFIEEAIVDDVVNQALAHIGSVQPVTSNGLITAYGFFHQRRLSTSLFAATKSLDWHEMGEKLVYFPHSGRITPIPQEAHSLAKFLKRPREVSDSLRANLDSMSRGYHLVRMYEKDLEMRSLQAHDLGDETEIGIHCPNVLTFGSFLDRNLRPYFRATSRLSMVMHIPELSLVIIGSPTGRVLLLTPTRLSSPQSAGPGKPGYWSHGLRVEWVLPRTSDDICHGQPRRPLHGVAVGPVQDERGVGALGSDDASIPRRYRLMLHYRNHDIATFEITREEQTGKLCIF</sequence>
<name>A0A179I5Y3_CORDF</name>
<organism evidence="2 3">
    <name type="scientific">Cordyceps confragosa</name>
    <name type="common">Lecanicillium lecanii</name>
    <dbReference type="NCBI Taxonomy" id="2714763"/>
    <lineage>
        <taxon>Eukaryota</taxon>
        <taxon>Fungi</taxon>
        <taxon>Dikarya</taxon>
        <taxon>Ascomycota</taxon>
        <taxon>Pezizomycotina</taxon>
        <taxon>Sordariomycetes</taxon>
        <taxon>Hypocreomycetidae</taxon>
        <taxon>Hypocreales</taxon>
        <taxon>Cordycipitaceae</taxon>
        <taxon>Akanthomyces</taxon>
    </lineage>
</organism>
<feature type="region of interest" description="Disordered" evidence="1">
    <location>
        <begin position="454"/>
        <end position="507"/>
    </location>
</feature>
<dbReference type="AlphaFoldDB" id="A0A179I5Y3"/>
<evidence type="ECO:0000313" key="3">
    <source>
        <dbReference type="Proteomes" id="UP000243081"/>
    </source>
</evidence>
<dbReference type="Proteomes" id="UP000243081">
    <property type="component" value="Unassembled WGS sequence"/>
</dbReference>
<evidence type="ECO:0008006" key="4">
    <source>
        <dbReference type="Google" id="ProtNLM"/>
    </source>
</evidence>
<dbReference type="InterPro" id="IPR014839">
    <property type="entry name" value="Crt10"/>
</dbReference>
<gene>
    <name evidence="2" type="ORF">LLEC1_00743</name>
</gene>
<comment type="caution">
    <text evidence="2">The sequence shown here is derived from an EMBL/GenBank/DDBJ whole genome shotgun (WGS) entry which is preliminary data.</text>
</comment>
<dbReference type="EMBL" id="LUKN01003649">
    <property type="protein sequence ID" value="OAQ97138.1"/>
    <property type="molecule type" value="Genomic_DNA"/>
</dbReference>